<dbReference type="SUPFAM" id="SSF52768">
    <property type="entry name" value="Arginase/deacetylase"/>
    <property type="match status" value="1"/>
</dbReference>
<evidence type="ECO:0000256" key="2">
    <source>
        <dbReference type="ARBA" id="ARBA00022801"/>
    </source>
</evidence>
<evidence type="ECO:0000256" key="1">
    <source>
        <dbReference type="ARBA" id="ARBA00022723"/>
    </source>
</evidence>
<dbReference type="GO" id="GO:0046872">
    <property type="term" value="F:metal ion binding"/>
    <property type="evidence" value="ECO:0007669"/>
    <property type="project" value="UniProtKB-KW"/>
</dbReference>
<evidence type="ECO:0000313" key="4">
    <source>
        <dbReference type="EMBL" id="OAA72705.1"/>
    </source>
</evidence>
<protein>
    <submittedName>
        <fullName evidence="4">Protein related to agmatinase</fullName>
    </submittedName>
</protein>
<dbReference type="GO" id="GO:0033389">
    <property type="term" value="P:putrescine biosynthetic process from arginine, via agmatine"/>
    <property type="evidence" value="ECO:0007669"/>
    <property type="project" value="TreeGrafter"/>
</dbReference>
<dbReference type="InterPro" id="IPR023696">
    <property type="entry name" value="Ureohydrolase_dom_sf"/>
</dbReference>
<evidence type="ECO:0000256" key="3">
    <source>
        <dbReference type="PROSITE-ProRule" id="PRU00742"/>
    </source>
</evidence>
<reference evidence="4 5" key="1">
    <citation type="journal article" date="2016" name="Genome Biol. Evol.">
        <title>Divergent and convergent evolution of fungal pathogenicity.</title>
        <authorList>
            <person name="Shang Y."/>
            <person name="Xiao G."/>
            <person name="Zheng P."/>
            <person name="Cen K."/>
            <person name="Zhan S."/>
            <person name="Wang C."/>
        </authorList>
    </citation>
    <scope>NUCLEOTIDE SEQUENCE [LARGE SCALE GENOMIC DNA]</scope>
    <source>
        <strain evidence="4 5">RCEF 1005</strain>
    </source>
</reference>
<keyword evidence="5" id="KW-1185">Reference proteome</keyword>
<dbReference type="PANTHER" id="PTHR11358:SF26">
    <property type="entry name" value="GUANIDINO ACID HYDROLASE, MITOCHONDRIAL"/>
    <property type="match status" value="1"/>
</dbReference>
<dbReference type="Proteomes" id="UP000076881">
    <property type="component" value="Unassembled WGS sequence"/>
</dbReference>
<sequence length="129" mass="13551">MEDLLADSSVHACIRSTLDSEADIELDAKMGFTIVPAALYRTTSQCISPRRGGSRPAFAPGTAGPASGSWTPREILQLIIEALPGLNVVAADVVEVLPALDQAEITGITAAEMSFEVSMAPIFSFQSSL</sequence>
<dbReference type="PROSITE" id="PS51409">
    <property type="entry name" value="ARGINASE_2"/>
    <property type="match status" value="1"/>
</dbReference>
<keyword evidence="2" id="KW-0378">Hydrolase</keyword>
<keyword evidence="1" id="KW-0479">Metal-binding</keyword>
<dbReference type="Gene3D" id="3.40.800.10">
    <property type="entry name" value="Ureohydrolase domain"/>
    <property type="match status" value="1"/>
</dbReference>
<evidence type="ECO:0000313" key="5">
    <source>
        <dbReference type="Proteomes" id="UP000076881"/>
    </source>
</evidence>
<name>A0A168DJY6_CORDF</name>
<organism evidence="4 5">
    <name type="scientific">Akanthomyces lecanii RCEF 1005</name>
    <dbReference type="NCBI Taxonomy" id="1081108"/>
    <lineage>
        <taxon>Eukaryota</taxon>
        <taxon>Fungi</taxon>
        <taxon>Dikarya</taxon>
        <taxon>Ascomycota</taxon>
        <taxon>Pezizomycotina</taxon>
        <taxon>Sordariomycetes</taxon>
        <taxon>Hypocreomycetidae</taxon>
        <taxon>Hypocreales</taxon>
        <taxon>Cordycipitaceae</taxon>
        <taxon>Akanthomyces</taxon>
        <taxon>Cordyceps confragosa</taxon>
    </lineage>
</organism>
<proteinExistence type="inferred from homology"/>
<comment type="similarity">
    <text evidence="3">Belongs to the arginase family.</text>
</comment>
<gene>
    <name evidence="4" type="ORF">LEL_08489</name>
</gene>
<dbReference type="EMBL" id="AZHF01000007">
    <property type="protein sequence ID" value="OAA72705.1"/>
    <property type="molecule type" value="Genomic_DNA"/>
</dbReference>
<dbReference type="STRING" id="1081108.A0A168DJY6"/>
<accession>A0A168DJY6</accession>
<dbReference type="InterPro" id="IPR006035">
    <property type="entry name" value="Ureohydrolase"/>
</dbReference>
<dbReference type="PANTHER" id="PTHR11358">
    <property type="entry name" value="ARGINASE/AGMATINASE"/>
    <property type="match status" value="1"/>
</dbReference>
<comment type="caution">
    <text evidence="4">The sequence shown here is derived from an EMBL/GenBank/DDBJ whole genome shotgun (WGS) entry which is preliminary data.</text>
</comment>
<dbReference type="Pfam" id="PF00491">
    <property type="entry name" value="Arginase"/>
    <property type="match status" value="1"/>
</dbReference>
<dbReference type="AlphaFoldDB" id="A0A168DJY6"/>
<dbReference type="GO" id="GO:0008783">
    <property type="term" value="F:agmatinase activity"/>
    <property type="evidence" value="ECO:0007669"/>
    <property type="project" value="TreeGrafter"/>
</dbReference>
<dbReference type="OrthoDB" id="288726at2759"/>